<dbReference type="GO" id="GO:0005886">
    <property type="term" value="C:plasma membrane"/>
    <property type="evidence" value="ECO:0007669"/>
    <property type="project" value="TreeGrafter"/>
</dbReference>
<dbReference type="GO" id="GO:0022857">
    <property type="term" value="F:transmembrane transporter activity"/>
    <property type="evidence" value="ECO:0007669"/>
    <property type="project" value="InterPro"/>
</dbReference>
<feature type="transmembrane region" description="Helical" evidence="4">
    <location>
        <begin position="373"/>
        <end position="392"/>
    </location>
</feature>
<dbReference type="InterPro" id="IPR020846">
    <property type="entry name" value="MFS_dom"/>
</dbReference>
<reference evidence="6 7" key="1">
    <citation type="submission" date="2019-04" db="EMBL/GenBank/DDBJ databases">
        <title>Phreatobacter aquaticus sp. nov.</title>
        <authorList>
            <person name="Choi A."/>
        </authorList>
    </citation>
    <scope>NUCLEOTIDE SEQUENCE [LARGE SCALE GENOMIC DNA]</scope>
    <source>
        <strain evidence="6 7">KCTC 52518</strain>
    </source>
</reference>
<keyword evidence="7" id="KW-1185">Reference proteome</keyword>
<feature type="transmembrane region" description="Helical" evidence="4">
    <location>
        <begin position="344"/>
        <end position="367"/>
    </location>
</feature>
<feature type="transmembrane region" description="Helical" evidence="4">
    <location>
        <begin position="46"/>
        <end position="68"/>
    </location>
</feature>
<evidence type="ECO:0000256" key="2">
    <source>
        <dbReference type="ARBA" id="ARBA00022989"/>
    </source>
</evidence>
<feature type="transmembrane region" description="Helical" evidence="4">
    <location>
        <begin position="18"/>
        <end position="40"/>
    </location>
</feature>
<dbReference type="InterPro" id="IPR011701">
    <property type="entry name" value="MFS"/>
</dbReference>
<feature type="transmembrane region" description="Helical" evidence="4">
    <location>
        <begin position="251"/>
        <end position="271"/>
    </location>
</feature>
<feature type="transmembrane region" description="Helical" evidence="4">
    <location>
        <begin position="143"/>
        <end position="166"/>
    </location>
</feature>
<accession>A0A4D7BF64</accession>
<dbReference type="Pfam" id="PF07690">
    <property type="entry name" value="MFS_1"/>
    <property type="match status" value="1"/>
</dbReference>
<protein>
    <submittedName>
        <fullName evidence="6">MFS transporter</fullName>
    </submittedName>
</protein>
<evidence type="ECO:0000259" key="5">
    <source>
        <dbReference type="PROSITE" id="PS50850"/>
    </source>
</evidence>
<feature type="transmembrane region" description="Helical" evidence="4">
    <location>
        <begin position="172"/>
        <end position="191"/>
    </location>
</feature>
<dbReference type="InterPro" id="IPR036259">
    <property type="entry name" value="MFS_trans_sf"/>
</dbReference>
<evidence type="ECO:0000313" key="6">
    <source>
        <dbReference type="EMBL" id="QCI69073.1"/>
    </source>
</evidence>
<feature type="transmembrane region" description="Helical" evidence="4">
    <location>
        <begin position="308"/>
        <end position="324"/>
    </location>
</feature>
<dbReference type="Proteomes" id="UP000298781">
    <property type="component" value="Chromosome"/>
</dbReference>
<feature type="transmembrane region" description="Helical" evidence="4">
    <location>
        <begin position="283"/>
        <end position="302"/>
    </location>
</feature>
<feature type="transmembrane region" description="Helical" evidence="4">
    <location>
        <begin position="212"/>
        <end position="231"/>
    </location>
</feature>
<dbReference type="SUPFAM" id="SSF103473">
    <property type="entry name" value="MFS general substrate transporter"/>
    <property type="match status" value="1"/>
</dbReference>
<keyword evidence="2 4" id="KW-1133">Transmembrane helix</keyword>
<keyword evidence="3 4" id="KW-0472">Membrane</keyword>
<organism evidence="6 7">
    <name type="scientific">Phreatobacter stygius</name>
    <dbReference type="NCBI Taxonomy" id="1940610"/>
    <lineage>
        <taxon>Bacteria</taxon>
        <taxon>Pseudomonadati</taxon>
        <taxon>Pseudomonadota</taxon>
        <taxon>Alphaproteobacteria</taxon>
        <taxon>Hyphomicrobiales</taxon>
        <taxon>Phreatobacteraceae</taxon>
        <taxon>Phreatobacter</taxon>
    </lineage>
</organism>
<proteinExistence type="predicted"/>
<evidence type="ECO:0000256" key="4">
    <source>
        <dbReference type="SAM" id="Phobius"/>
    </source>
</evidence>
<evidence type="ECO:0000256" key="1">
    <source>
        <dbReference type="ARBA" id="ARBA00022692"/>
    </source>
</evidence>
<evidence type="ECO:0000256" key="3">
    <source>
        <dbReference type="ARBA" id="ARBA00023136"/>
    </source>
</evidence>
<dbReference type="KEGG" id="pstg:E8M01_06845"/>
<name>A0A4D7BF64_9HYPH</name>
<dbReference type="AlphaFoldDB" id="A0A4D7BF64"/>
<feature type="domain" description="Major facilitator superfamily (MFS) profile" evidence="5">
    <location>
        <begin position="18"/>
        <end position="398"/>
    </location>
</feature>
<keyword evidence="1 4" id="KW-0812">Transmembrane</keyword>
<feature type="transmembrane region" description="Helical" evidence="4">
    <location>
        <begin position="80"/>
        <end position="99"/>
    </location>
</feature>
<dbReference type="OrthoDB" id="8894129at2"/>
<sequence>MTASTEGPVRTRRGETSLLVHVSMAHLVSHFHIMTLPALIPLLPGYLGVSFVEVGVALAVFNLVSLVVQTPIGFLTDRFGARRMLVGGLMLGSASFLSVALFDSYPWLLVAMAAAGFANGVYHPADYALLSSGIDEDRMGRAFSIHTFAGFLGTAIAPAVLLGIASLTSVKMAFATAGLLGLAVAALLLTGSSRPSAAKSRVPASPAGGRSGLFTPAVMTLTALFMLLNLSTAGIQNFSVAAFVAGYGVDLALANLALTVFLFSSAFGVLAGGTLADRTSRHGHLTAGAFLATALLVSIIALVRLPPVALVLLMAAAGFLSGVITPSRDMLVRAAAPPGAEGRVFGIVSTGFNIGGAVGPLLFAGLLDHGYPQGVFGTAVVFMLLTVALALYQERGRTTR</sequence>
<dbReference type="Gene3D" id="1.20.1250.20">
    <property type="entry name" value="MFS general substrate transporter like domains"/>
    <property type="match status" value="2"/>
</dbReference>
<dbReference type="PANTHER" id="PTHR43129">
    <property type="entry name" value="FOSMIDOMYCIN RESISTANCE PROTEIN"/>
    <property type="match status" value="1"/>
</dbReference>
<dbReference type="PROSITE" id="PS50850">
    <property type="entry name" value="MFS"/>
    <property type="match status" value="1"/>
</dbReference>
<feature type="transmembrane region" description="Helical" evidence="4">
    <location>
        <begin position="105"/>
        <end position="122"/>
    </location>
</feature>
<gene>
    <name evidence="6" type="ORF">E8M01_06845</name>
</gene>
<dbReference type="PANTHER" id="PTHR43129:SF1">
    <property type="entry name" value="FOSMIDOMYCIN RESISTANCE PROTEIN"/>
    <property type="match status" value="1"/>
</dbReference>
<dbReference type="EMBL" id="CP039690">
    <property type="protein sequence ID" value="QCI69073.1"/>
    <property type="molecule type" value="Genomic_DNA"/>
</dbReference>
<evidence type="ECO:0000313" key="7">
    <source>
        <dbReference type="Proteomes" id="UP000298781"/>
    </source>
</evidence>